<dbReference type="Pfam" id="PF00150">
    <property type="entry name" value="Cellulase"/>
    <property type="match status" value="1"/>
</dbReference>
<name>A0ABW4RS63_9ACTN</name>
<evidence type="ECO:0000256" key="2">
    <source>
        <dbReference type="ARBA" id="ARBA00023295"/>
    </source>
</evidence>
<dbReference type="RefSeq" id="WP_343873900.1">
    <property type="nucleotide sequence ID" value="NZ_BAAAIX010000021.1"/>
</dbReference>
<keyword evidence="6" id="KW-1185">Reference proteome</keyword>
<evidence type="ECO:0000256" key="3">
    <source>
        <dbReference type="RuleBase" id="RU361153"/>
    </source>
</evidence>
<keyword evidence="1 3" id="KW-0378">Hydrolase</keyword>
<dbReference type="InterPro" id="IPR001547">
    <property type="entry name" value="Glyco_hydro_5"/>
</dbReference>
<dbReference type="Proteomes" id="UP001597326">
    <property type="component" value="Unassembled WGS sequence"/>
</dbReference>
<evidence type="ECO:0000313" key="6">
    <source>
        <dbReference type="Proteomes" id="UP001597326"/>
    </source>
</evidence>
<feature type="domain" description="Glycoside hydrolase family 5" evidence="4">
    <location>
        <begin position="44"/>
        <end position="292"/>
    </location>
</feature>
<organism evidence="5 6">
    <name type="scientific">Luteococcus peritonei</name>
    <dbReference type="NCBI Taxonomy" id="88874"/>
    <lineage>
        <taxon>Bacteria</taxon>
        <taxon>Bacillati</taxon>
        <taxon>Actinomycetota</taxon>
        <taxon>Actinomycetes</taxon>
        <taxon>Propionibacteriales</taxon>
        <taxon>Propionibacteriaceae</taxon>
        <taxon>Luteococcus</taxon>
    </lineage>
</organism>
<dbReference type="InterPro" id="IPR017853">
    <property type="entry name" value="GH"/>
</dbReference>
<dbReference type="EMBL" id="JBHUFZ010000007">
    <property type="protein sequence ID" value="MFD1889153.1"/>
    <property type="molecule type" value="Genomic_DNA"/>
</dbReference>
<evidence type="ECO:0000313" key="5">
    <source>
        <dbReference type="EMBL" id="MFD1889153.1"/>
    </source>
</evidence>
<dbReference type="Gene3D" id="3.40.50.880">
    <property type="match status" value="1"/>
</dbReference>
<dbReference type="SUPFAM" id="SSF51445">
    <property type="entry name" value="(Trans)glycosidases"/>
    <property type="match status" value="1"/>
</dbReference>
<accession>A0ABW4RS63</accession>
<evidence type="ECO:0000256" key="1">
    <source>
        <dbReference type="ARBA" id="ARBA00022801"/>
    </source>
</evidence>
<evidence type="ECO:0000259" key="4">
    <source>
        <dbReference type="Pfam" id="PF00150"/>
    </source>
</evidence>
<comment type="caution">
    <text evidence="5">The sequence shown here is derived from an EMBL/GenBank/DDBJ whole genome shotgun (WGS) entry which is preliminary data.</text>
</comment>
<gene>
    <name evidence="5" type="ORF">ACFSCS_03000</name>
</gene>
<protein>
    <submittedName>
        <fullName evidence="5">Cellulase family glycosylhydrolase</fullName>
    </submittedName>
</protein>
<proteinExistence type="inferred from homology"/>
<dbReference type="Gene3D" id="3.20.20.80">
    <property type="entry name" value="Glycosidases"/>
    <property type="match status" value="1"/>
</dbReference>
<sequence>MLRPMPKTTTPDGENLFWYGANFWSRSGGPLMWRNYDPELVRQELAVLAEHGLNMTRSFFYWPDFQPEPDVIDEQLCAHYADFLDAHAEHGMTTIPTFIVGHMSGENWDPAWRHGRDIYADVWMVGREVFYVTELTRRFHDHPAVSGWLISNEIPIYGGEGDRGVIEAWCRIMVAAVRAGGGTQPVSIGDGAWGQEVTGHDSGFSVRDLAALTDFVGPHVYRMETDVVRQHLNAAFVCELATVGGKPVVMEEFGLSTDFVSTENARHYYRQLLVNSLLAGSVGWIAWNNTDYDEIIAQRPYSHHPFELHFGITDSTGKPKSALLELQAFRGLVDAIDLPNLSRREADAALVVSSYVDSSYSFLDDVQPRMIVANAHQGYVSAKQAGLPVAVVRERTDGGIPDDARLYLLPSLKELTGPTWAQLVDLAEGGATVYVSYCAGESDFQRGPWWTCTEQLFGVRNDLVYGINNRVEDDEVTITFSEDLGSIRAGEQLVVRAAGNENSRAFLPVVVTDGRVVATDQHGNPAIVVKQHGAGRVVLCTYPLEHFAARRRGANPEDSWKLYRALAEVASATAPVQVDDPRVLVDALVHSDGRELWFLVSQHAEPVEVAVSCEEPLTTLDGEPAGRTVHLDPYGYAVLVRAEGEQK</sequence>
<keyword evidence="2 3" id="KW-0326">Glycosidase</keyword>
<comment type="similarity">
    <text evidence="3">Belongs to the glycosyl hydrolase 5 (cellulase A) family.</text>
</comment>
<dbReference type="InterPro" id="IPR029062">
    <property type="entry name" value="Class_I_gatase-like"/>
</dbReference>
<reference evidence="6" key="1">
    <citation type="journal article" date="2019" name="Int. J. Syst. Evol. Microbiol.">
        <title>The Global Catalogue of Microorganisms (GCM) 10K type strain sequencing project: providing services to taxonomists for standard genome sequencing and annotation.</title>
        <authorList>
            <consortium name="The Broad Institute Genomics Platform"/>
            <consortium name="The Broad Institute Genome Sequencing Center for Infectious Disease"/>
            <person name="Wu L."/>
            <person name="Ma J."/>
        </authorList>
    </citation>
    <scope>NUCLEOTIDE SEQUENCE [LARGE SCALE GENOMIC DNA]</scope>
    <source>
        <strain evidence="6">CAIM 431</strain>
    </source>
</reference>